<dbReference type="SUPFAM" id="SSF51905">
    <property type="entry name" value="FAD/NAD(P)-binding domain"/>
    <property type="match status" value="1"/>
</dbReference>
<dbReference type="GO" id="GO:0005737">
    <property type="term" value="C:cytoplasm"/>
    <property type="evidence" value="ECO:0007669"/>
    <property type="project" value="TreeGrafter"/>
</dbReference>
<gene>
    <name evidence="6" type="ORF">NS365_19345</name>
</gene>
<dbReference type="Proteomes" id="UP000078529">
    <property type="component" value="Unassembled WGS sequence"/>
</dbReference>
<evidence type="ECO:0000313" key="6">
    <source>
        <dbReference type="EMBL" id="KTR03194.1"/>
    </source>
</evidence>
<evidence type="ECO:0000256" key="2">
    <source>
        <dbReference type="ARBA" id="ARBA00009410"/>
    </source>
</evidence>
<keyword evidence="4" id="KW-0560">Oxidoreductase</keyword>
<dbReference type="Gene3D" id="3.50.50.60">
    <property type="entry name" value="FAD/NAD(P)-binding domain"/>
    <property type="match status" value="1"/>
</dbReference>
<dbReference type="NCBIfam" id="TIGR03364">
    <property type="entry name" value="HpnW_proposed"/>
    <property type="match status" value="1"/>
</dbReference>
<feature type="domain" description="FAD dependent oxidoreductase" evidence="5">
    <location>
        <begin position="6"/>
        <end position="368"/>
    </location>
</feature>
<proteinExistence type="inferred from homology"/>
<dbReference type="AlphaFoldDB" id="A0A175RJT7"/>
<dbReference type="Gene3D" id="3.30.9.10">
    <property type="entry name" value="D-Amino Acid Oxidase, subunit A, domain 2"/>
    <property type="match status" value="1"/>
</dbReference>
<dbReference type="InterPro" id="IPR017741">
    <property type="entry name" value="FAD-dependent_OxRdtase_HpnW"/>
</dbReference>
<accession>A0A175RJT7</accession>
<protein>
    <submittedName>
        <fullName evidence="6">FAD-dependent oxidoreductase</fullName>
    </submittedName>
</protein>
<dbReference type="RefSeq" id="WP_058601934.1">
    <property type="nucleotide sequence ID" value="NZ_LDQA01000057.1"/>
</dbReference>
<comment type="caution">
    <text evidence="6">The sequence shown here is derived from an EMBL/GenBank/DDBJ whole genome shotgun (WGS) entry which is preliminary data.</text>
</comment>
<dbReference type="PANTHER" id="PTHR13847">
    <property type="entry name" value="SARCOSINE DEHYDROGENASE-RELATED"/>
    <property type="match status" value="1"/>
</dbReference>
<evidence type="ECO:0000256" key="3">
    <source>
        <dbReference type="ARBA" id="ARBA00022630"/>
    </source>
</evidence>
<evidence type="ECO:0000256" key="4">
    <source>
        <dbReference type="ARBA" id="ARBA00023002"/>
    </source>
</evidence>
<keyword evidence="7" id="KW-1185">Reference proteome</keyword>
<comment type="cofactor">
    <cofactor evidence="1">
        <name>FAD</name>
        <dbReference type="ChEBI" id="CHEBI:57692"/>
    </cofactor>
</comment>
<keyword evidence="3" id="KW-0285">Flavoprotein</keyword>
<reference evidence="6 7" key="1">
    <citation type="journal article" date="2016" name="Front. Microbiol.">
        <title>Genomic Resource of Rice Seed Associated Bacteria.</title>
        <authorList>
            <person name="Midha S."/>
            <person name="Bansal K."/>
            <person name="Sharma S."/>
            <person name="Kumar N."/>
            <person name="Patil P.P."/>
            <person name="Chaudhry V."/>
            <person name="Patil P.B."/>
        </authorList>
    </citation>
    <scope>NUCLEOTIDE SEQUENCE [LARGE SCALE GENOMIC DNA]</scope>
    <source>
        <strain evidence="6 7">NS365</strain>
    </source>
</reference>
<dbReference type="EMBL" id="LDQA01000057">
    <property type="protein sequence ID" value="KTR03194.1"/>
    <property type="molecule type" value="Genomic_DNA"/>
</dbReference>
<dbReference type="InterPro" id="IPR006076">
    <property type="entry name" value="FAD-dep_OxRdtase"/>
</dbReference>
<sequence length="387" mass="41113">MTRSYDLAIVGAGIVGLGMALAAVRQGLSVAVVDRGAAATGASIRNFGFVTVTGQKAGPHWARARRSRDVWAEIAPLAGIPVLHHGLVMPAYREEAAEVLHAFLRTDMGEGCRMIGVSEAATLVPALRLDKARAVLHSPHELRVESREAVPRLADWLAEAHGVTFHWRTAVQAVVPEGLATSAGLVRAARVVVCPGDDLATLYPERIRSAGIRICTLQMLRVAPAHPVRLGAAVMSDLSFARYEGFADLPEAASLGRRLDRDAAEQRAAGIHLIAVQSADGSLVVGDSHVYGDHPAPFASERFDALILSELDAVLDLPNRHVAERWIGTYASATDRTVLVEAPEPNVRLAIVTGGTGASTAFALGEEVVGELFGLGADLFQHKEIAR</sequence>
<organism evidence="6 7">
    <name type="scientific">Aureimonas ureilytica</name>
    <dbReference type="NCBI Taxonomy" id="401562"/>
    <lineage>
        <taxon>Bacteria</taxon>
        <taxon>Pseudomonadati</taxon>
        <taxon>Pseudomonadota</taxon>
        <taxon>Alphaproteobacteria</taxon>
        <taxon>Hyphomicrobiales</taxon>
        <taxon>Aurantimonadaceae</taxon>
        <taxon>Aureimonas</taxon>
    </lineage>
</organism>
<dbReference type="GO" id="GO:0016491">
    <property type="term" value="F:oxidoreductase activity"/>
    <property type="evidence" value="ECO:0007669"/>
    <property type="project" value="UniProtKB-KW"/>
</dbReference>
<dbReference type="InterPro" id="IPR036188">
    <property type="entry name" value="FAD/NAD-bd_sf"/>
</dbReference>
<name>A0A175RJT7_9HYPH</name>
<evidence type="ECO:0000259" key="5">
    <source>
        <dbReference type="Pfam" id="PF01266"/>
    </source>
</evidence>
<dbReference type="PANTHER" id="PTHR13847:SF286">
    <property type="entry name" value="D-AMINO ACID DEHYDROGENASE"/>
    <property type="match status" value="1"/>
</dbReference>
<comment type="similarity">
    <text evidence="2">Belongs to the DadA oxidoreductase family.</text>
</comment>
<dbReference type="Pfam" id="PF01266">
    <property type="entry name" value="DAO"/>
    <property type="match status" value="1"/>
</dbReference>
<evidence type="ECO:0000256" key="1">
    <source>
        <dbReference type="ARBA" id="ARBA00001974"/>
    </source>
</evidence>
<evidence type="ECO:0000313" key="7">
    <source>
        <dbReference type="Proteomes" id="UP000078529"/>
    </source>
</evidence>
<dbReference type="PATRIC" id="fig|401562.4.peg.3817"/>